<reference evidence="8" key="1">
    <citation type="submission" date="2018-05" db="EMBL/GenBank/DDBJ databases">
        <authorList>
            <person name="Lanie J.A."/>
            <person name="Ng W.-L."/>
            <person name="Kazmierczak K.M."/>
            <person name="Andrzejewski T.M."/>
            <person name="Davidsen T.M."/>
            <person name="Wayne K.J."/>
            <person name="Tettelin H."/>
            <person name="Glass J.I."/>
            <person name="Rusch D."/>
            <person name="Podicherti R."/>
            <person name="Tsui H.-C.T."/>
            <person name="Winkler M.E."/>
        </authorList>
    </citation>
    <scope>NUCLEOTIDE SEQUENCE</scope>
</reference>
<evidence type="ECO:0000256" key="6">
    <source>
        <dbReference type="ARBA" id="ARBA00035457"/>
    </source>
</evidence>
<dbReference type="Gene3D" id="2.40.30.10">
    <property type="entry name" value="Translation factors"/>
    <property type="match status" value="1"/>
</dbReference>
<dbReference type="SUPFAM" id="SSF50447">
    <property type="entry name" value="Translation proteins"/>
    <property type="match status" value="1"/>
</dbReference>
<evidence type="ECO:0000256" key="5">
    <source>
        <dbReference type="ARBA" id="ARBA00023274"/>
    </source>
</evidence>
<dbReference type="PANTHER" id="PTHR11229:SF16">
    <property type="entry name" value="LARGE RIBOSOMAL SUBUNIT PROTEIN UL3C"/>
    <property type="match status" value="1"/>
</dbReference>
<name>A0A381PWJ0_9ZZZZ</name>
<dbReference type="AlphaFoldDB" id="A0A381PWJ0"/>
<proteinExistence type="inferred from homology"/>
<evidence type="ECO:0000256" key="1">
    <source>
        <dbReference type="ARBA" id="ARBA00006540"/>
    </source>
</evidence>
<evidence type="ECO:0000313" key="8">
    <source>
        <dbReference type="EMBL" id="SUZ69783.1"/>
    </source>
</evidence>
<keyword evidence="3" id="KW-0694">RNA-binding</keyword>
<dbReference type="InterPro" id="IPR019926">
    <property type="entry name" value="Ribosomal_uL3_CS"/>
</dbReference>
<evidence type="ECO:0000256" key="2">
    <source>
        <dbReference type="ARBA" id="ARBA00022730"/>
    </source>
</evidence>
<dbReference type="GO" id="GO:0003735">
    <property type="term" value="F:structural constituent of ribosome"/>
    <property type="evidence" value="ECO:0007669"/>
    <property type="project" value="InterPro"/>
</dbReference>
<comment type="similarity">
    <text evidence="1">Belongs to the universal ribosomal protein uL3 family.</text>
</comment>
<dbReference type="Gene3D" id="3.30.160.810">
    <property type="match status" value="1"/>
</dbReference>
<dbReference type="Pfam" id="PF00297">
    <property type="entry name" value="Ribosomal_L3"/>
    <property type="match status" value="1"/>
</dbReference>
<dbReference type="GO" id="GO:0019843">
    <property type="term" value="F:rRNA binding"/>
    <property type="evidence" value="ECO:0007669"/>
    <property type="project" value="UniProtKB-KW"/>
</dbReference>
<evidence type="ECO:0000256" key="3">
    <source>
        <dbReference type="ARBA" id="ARBA00022884"/>
    </source>
</evidence>
<organism evidence="8">
    <name type="scientific">marine metagenome</name>
    <dbReference type="NCBI Taxonomy" id="408172"/>
    <lineage>
        <taxon>unclassified sequences</taxon>
        <taxon>metagenomes</taxon>
        <taxon>ecological metagenomes</taxon>
    </lineage>
</organism>
<dbReference type="PANTHER" id="PTHR11229">
    <property type="entry name" value="50S RIBOSOMAL PROTEIN L3"/>
    <property type="match status" value="1"/>
</dbReference>
<feature type="region of interest" description="Disordered" evidence="7">
    <location>
        <begin position="135"/>
        <end position="159"/>
    </location>
</feature>
<sequence>MSGLIGKKLGMTSIFDTSGRSIGCTVIEAGPCFVTQIKESKTDGYKSIQLAYDEKKSKKTSKALKGHFDTSKTTPKKKIVEFRNFKDEFSDKVKLGMEINIEDIFNENEFLDVTAISKGKGFQGVVKRHNFGGVGQNTHGQHNRNRHPGSIGAGSTPSRVFKGMRMGGRMGGERIKIQNLKILKILSDKNLIYVRGSVPGSNNSYVVLSN</sequence>
<dbReference type="HAMAP" id="MF_01325_B">
    <property type="entry name" value="Ribosomal_uL3_B"/>
    <property type="match status" value="1"/>
</dbReference>
<dbReference type="InterPro" id="IPR019927">
    <property type="entry name" value="Ribosomal_uL3_bac/org-type"/>
</dbReference>
<dbReference type="InterPro" id="IPR000597">
    <property type="entry name" value="Ribosomal_uL3"/>
</dbReference>
<keyword evidence="4" id="KW-0689">Ribosomal protein</keyword>
<dbReference type="NCBIfam" id="TIGR03625">
    <property type="entry name" value="L3_bact"/>
    <property type="match status" value="1"/>
</dbReference>
<evidence type="ECO:0000256" key="7">
    <source>
        <dbReference type="SAM" id="MobiDB-lite"/>
    </source>
</evidence>
<dbReference type="GO" id="GO:0022625">
    <property type="term" value="C:cytosolic large ribosomal subunit"/>
    <property type="evidence" value="ECO:0007669"/>
    <property type="project" value="TreeGrafter"/>
</dbReference>
<dbReference type="PROSITE" id="PS00474">
    <property type="entry name" value="RIBOSOMAL_L3"/>
    <property type="match status" value="1"/>
</dbReference>
<evidence type="ECO:0000256" key="4">
    <source>
        <dbReference type="ARBA" id="ARBA00022980"/>
    </source>
</evidence>
<dbReference type="FunFam" id="2.40.30.10:FF:000047">
    <property type="entry name" value="50S ribosomal protein L3"/>
    <property type="match status" value="1"/>
</dbReference>
<dbReference type="InterPro" id="IPR009000">
    <property type="entry name" value="Transl_B-barrel_sf"/>
</dbReference>
<gene>
    <name evidence="8" type="ORF">METZ01_LOCUS22637</name>
</gene>
<dbReference type="EMBL" id="UINC01001072">
    <property type="protein sequence ID" value="SUZ69783.1"/>
    <property type="molecule type" value="Genomic_DNA"/>
</dbReference>
<accession>A0A381PWJ0</accession>
<keyword evidence="5" id="KW-0687">Ribonucleoprotein</keyword>
<dbReference type="GO" id="GO:0006412">
    <property type="term" value="P:translation"/>
    <property type="evidence" value="ECO:0007669"/>
    <property type="project" value="InterPro"/>
</dbReference>
<protein>
    <recommendedName>
        <fullName evidence="6">50S ribosomal protein L3</fullName>
    </recommendedName>
</protein>
<keyword evidence="2" id="KW-0699">rRNA-binding</keyword>